<evidence type="ECO:0000313" key="1">
    <source>
        <dbReference type="Proteomes" id="UP000694853"/>
    </source>
</evidence>
<accession>A0A8B8MLW5</accession>
<dbReference type="KEGG" id="aprc:113874204"/>
<proteinExistence type="predicted"/>
<reference evidence="1" key="1">
    <citation type="journal article" date="2019" name="Toxins">
        <title>Detection of Abrin-Like and Prepropulchellin-Like Toxin Genes and Transcripts Using Whole Genome Sequencing and Full-Length Transcript Sequencing of Abrus precatorius.</title>
        <authorList>
            <person name="Hovde B.T."/>
            <person name="Daligault H.E."/>
            <person name="Hanschen E.R."/>
            <person name="Kunde Y.A."/>
            <person name="Johnson M.B."/>
            <person name="Starkenburg S.R."/>
            <person name="Johnson S.L."/>
        </authorList>
    </citation>
    <scope>NUCLEOTIDE SEQUENCE [LARGE SCALE GENOMIC DNA]</scope>
</reference>
<gene>
    <name evidence="2" type="primary">LOC113874204</name>
</gene>
<sequence length="158" mass="18701">MSPYRIVFGKACHLLVEIEHKAYWAVKNCNLDMSQSELHRKFQLQELEEIRLEANENSRMYKEKTKLIHDKMLLRKEFSIGQKVLLYKSRLKLFSSKLRSRWLGSYIVTKIFPYGAVQILEPGTDKVFTMNDHHLKPFHEDTPLETIEEVRLLAATYT</sequence>
<dbReference type="RefSeq" id="XP_027368229.1">
    <property type="nucleotide sequence ID" value="XM_027512428.1"/>
</dbReference>
<dbReference type="Proteomes" id="UP000694853">
    <property type="component" value="Unplaced"/>
</dbReference>
<organism evidence="1 2">
    <name type="scientific">Abrus precatorius</name>
    <name type="common">Indian licorice</name>
    <name type="synonym">Glycine abrus</name>
    <dbReference type="NCBI Taxonomy" id="3816"/>
    <lineage>
        <taxon>Eukaryota</taxon>
        <taxon>Viridiplantae</taxon>
        <taxon>Streptophyta</taxon>
        <taxon>Embryophyta</taxon>
        <taxon>Tracheophyta</taxon>
        <taxon>Spermatophyta</taxon>
        <taxon>Magnoliopsida</taxon>
        <taxon>eudicotyledons</taxon>
        <taxon>Gunneridae</taxon>
        <taxon>Pentapetalae</taxon>
        <taxon>rosids</taxon>
        <taxon>fabids</taxon>
        <taxon>Fabales</taxon>
        <taxon>Fabaceae</taxon>
        <taxon>Papilionoideae</taxon>
        <taxon>50 kb inversion clade</taxon>
        <taxon>NPAAA clade</taxon>
        <taxon>indigoferoid/millettioid clade</taxon>
        <taxon>Abreae</taxon>
        <taxon>Abrus</taxon>
    </lineage>
</organism>
<dbReference type="OrthoDB" id="1723222at2759"/>
<dbReference type="GeneID" id="113874204"/>
<reference evidence="2" key="2">
    <citation type="submission" date="2025-08" db="UniProtKB">
        <authorList>
            <consortium name="RefSeq"/>
        </authorList>
    </citation>
    <scope>IDENTIFICATION</scope>
    <source>
        <tissue evidence="2">Young leaves</tissue>
    </source>
</reference>
<name>A0A8B8MLW5_ABRPR</name>
<protein>
    <submittedName>
        <fullName evidence="2">Uncharacterized protein LOC113874204</fullName>
    </submittedName>
</protein>
<keyword evidence="1" id="KW-1185">Reference proteome</keyword>
<evidence type="ECO:0000313" key="2">
    <source>
        <dbReference type="RefSeq" id="XP_027368229.1"/>
    </source>
</evidence>
<dbReference type="AlphaFoldDB" id="A0A8B8MLW5"/>